<dbReference type="InterPro" id="IPR020095">
    <property type="entry name" value="PsdUridine_synth_TruA_C"/>
</dbReference>
<keyword evidence="7" id="KW-0539">Nucleus</keyword>
<dbReference type="STRING" id="981085.W9RF12"/>
<dbReference type="InterPro" id="IPR001406">
    <property type="entry name" value="PsdUridine_synth_TruA"/>
</dbReference>
<dbReference type="eggNOG" id="KOG2553">
    <property type="taxonomic scope" value="Eukaryota"/>
</dbReference>
<dbReference type="FunFam" id="3.30.70.580:FF:000002">
    <property type="entry name" value="tRNA pseudouridine synthase"/>
    <property type="match status" value="1"/>
</dbReference>
<evidence type="ECO:0000256" key="4">
    <source>
        <dbReference type="ARBA" id="ARBA00022664"/>
    </source>
</evidence>
<dbReference type="PANTHER" id="PTHR11142">
    <property type="entry name" value="PSEUDOURIDYLATE SYNTHASE"/>
    <property type="match status" value="1"/>
</dbReference>
<dbReference type="EMBL" id="KE344949">
    <property type="protein sequence ID" value="EXB88225.1"/>
    <property type="molecule type" value="Genomic_DNA"/>
</dbReference>
<feature type="region of interest" description="Disordered" evidence="9">
    <location>
        <begin position="377"/>
        <end position="424"/>
    </location>
</feature>
<evidence type="ECO:0000256" key="7">
    <source>
        <dbReference type="ARBA" id="ARBA00023242"/>
    </source>
</evidence>
<protein>
    <submittedName>
        <fullName evidence="11">tRNA pseudouridine synthase A</fullName>
    </submittedName>
</protein>
<dbReference type="GO" id="GO:0003723">
    <property type="term" value="F:RNA binding"/>
    <property type="evidence" value="ECO:0007669"/>
    <property type="project" value="InterPro"/>
</dbReference>
<evidence type="ECO:0000256" key="2">
    <source>
        <dbReference type="ARBA" id="ARBA00004123"/>
    </source>
</evidence>
<dbReference type="KEGG" id="mnt:21394902"/>
<evidence type="ECO:0000256" key="1">
    <source>
        <dbReference type="ARBA" id="ARBA00001166"/>
    </source>
</evidence>
<dbReference type="Gene3D" id="3.30.70.660">
    <property type="entry name" value="Pseudouridine synthase I, catalytic domain, C-terminal subdomain"/>
    <property type="match status" value="1"/>
</dbReference>
<evidence type="ECO:0000256" key="5">
    <source>
        <dbReference type="ARBA" id="ARBA00022694"/>
    </source>
</evidence>
<dbReference type="PANTHER" id="PTHR11142:SF4">
    <property type="entry name" value="PSEUDOURIDYLATE SYNTHASE 1 HOMOLOG"/>
    <property type="match status" value="1"/>
</dbReference>
<feature type="domain" description="Pseudouridine synthase I TruA alpha/beta" evidence="10">
    <location>
        <begin position="435"/>
        <end position="540"/>
    </location>
</feature>
<dbReference type="FunFam" id="3.30.70.660:FF:000002">
    <property type="entry name" value="tRNA pseudouridine synthase"/>
    <property type="match status" value="1"/>
</dbReference>
<comment type="catalytic activity">
    <reaction evidence="8">
        <text>a uridine in tRNA = a pseudouridine in tRNA</text>
        <dbReference type="Rhea" id="RHEA:54572"/>
        <dbReference type="Rhea" id="RHEA-COMP:13339"/>
        <dbReference type="Rhea" id="RHEA-COMP:13934"/>
        <dbReference type="ChEBI" id="CHEBI:65314"/>
        <dbReference type="ChEBI" id="CHEBI:65315"/>
    </reaction>
</comment>
<organism evidence="11 12">
    <name type="scientific">Morus notabilis</name>
    <dbReference type="NCBI Taxonomy" id="981085"/>
    <lineage>
        <taxon>Eukaryota</taxon>
        <taxon>Viridiplantae</taxon>
        <taxon>Streptophyta</taxon>
        <taxon>Embryophyta</taxon>
        <taxon>Tracheophyta</taxon>
        <taxon>Spermatophyta</taxon>
        <taxon>Magnoliopsida</taxon>
        <taxon>eudicotyledons</taxon>
        <taxon>Gunneridae</taxon>
        <taxon>Pentapetalae</taxon>
        <taxon>rosids</taxon>
        <taxon>fabids</taxon>
        <taxon>Rosales</taxon>
        <taxon>Moraceae</taxon>
        <taxon>Moreae</taxon>
        <taxon>Morus</taxon>
    </lineage>
</organism>
<sequence length="621" mass="68839">MEDLDTKTTRSPTPPPPPPPEEPDAKKLKMSTSTTSDDEEMTTGNAKKERYKRRKIAIFFAYCGVGYQGMQKNPGAKTIEGDLEEALYLSGAVPEQDRYCPKRYDWARSARTDKGVSAVGQVVSGRFYIDPPGLVERLNSKLSPQIRIFGYKRVTASFNAKKFCDRRRYVYLIPVFALDPSSHPNRESVLASLGSESELVKCVECSERGRKVPGLMGKRSYELTGASFDSGISLNICDAKVDSVVSDENVVASINDIGEVKVENGDSETNHASFDSGISSNICDAKVDSVENGDSETNRASFDLGISSNICDAKVDSVVTEENRVASVNGVGEVKVENGDSETNRASFNSGISSNICDTKVVSVVRDENGVASVNGDGEVKVENGDSETNQVEGRTLDNEVSTGEEGNVNGEQKPEKRSDFSYGEKERERFNRILKHYEGTHNFHNFTTRTKAEDPAAQRFIISFNANTVIPVEGMEFVKCEVVGQSFMLHQIRKMIGLAVAIMRNCVPESLMENALQKDVNINIPTAPEVGLYLDECLFSSYNKKWKDSHEEMSMKAYAEEAEEFKMKHIYSHIGLTEQKEGVVALWLHSLNYRNYPDFQAVDNKNTTNNNSTDVENKVE</sequence>
<keyword evidence="4" id="KW-0507">mRNA processing</keyword>
<gene>
    <name evidence="11" type="ORF">L484_011655</name>
</gene>
<dbReference type="InterPro" id="IPR020097">
    <property type="entry name" value="PsdUridine_synth_TruA_a/b_dom"/>
</dbReference>
<evidence type="ECO:0000313" key="12">
    <source>
        <dbReference type="Proteomes" id="UP000030645"/>
    </source>
</evidence>
<dbReference type="AlphaFoldDB" id="W9RF12"/>
<feature type="region of interest" description="Disordered" evidence="9">
    <location>
        <begin position="602"/>
        <end position="621"/>
    </location>
</feature>
<comment type="subcellular location">
    <subcellularLocation>
        <location evidence="2">Nucleus</location>
    </subcellularLocation>
</comment>
<evidence type="ECO:0000256" key="6">
    <source>
        <dbReference type="ARBA" id="ARBA00023235"/>
    </source>
</evidence>
<dbReference type="OrthoDB" id="10256309at2759"/>
<dbReference type="Gene3D" id="3.30.70.580">
    <property type="entry name" value="Pseudouridine synthase I, catalytic domain, N-terminal subdomain"/>
    <property type="match status" value="1"/>
</dbReference>
<feature type="compositionally biased region" description="Basic and acidic residues" evidence="9">
    <location>
        <begin position="413"/>
        <end position="424"/>
    </location>
</feature>
<dbReference type="Pfam" id="PF01416">
    <property type="entry name" value="PseudoU_synth_1"/>
    <property type="match status" value="1"/>
</dbReference>
<evidence type="ECO:0000256" key="3">
    <source>
        <dbReference type="ARBA" id="ARBA00009375"/>
    </source>
</evidence>
<feature type="compositionally biased region" description="Low complexity" evidence="9">
    <location>
        <begin position="605"/>
        <end position="614"/>
    </location>
</feature>
<evidence type="ECO:0000256" key="9">
    <source>
        <dbReference type="SAM" id="MobiDB-lite"/>
    </source>
</evidence>
<accession>W9RF12</accession>
<evidence type="ECO:0000259" key="10">
    <source>
        <dbReference type="Pfam" id="PF01416"/>
    </source>
</evidence>
<dbReference type="SUPFAM" id="SSF55120">
    <property type="entry name" value="Pseudouridine synthase"/>
    <property type="match status" value="1"/>
</dbReference>
<dbReference type="GO" id="GO:1990481">
    <property type="term" value="P:mRNA pseudouridine synthesis"/>
    <property type="evidence" value="ECO:0007669"/>
    <property type="project" value="TreeGrafter"/>
</dbReference>
<name>W9RF12_9ROSA</name>
<dbReference type="GO" id="GO:0031119">
    <property type="term" value="P:tRNA pseudouridine synthesis"/>
    <property type="evidence" value="ECO:0007669"/>
    <property type="project" value="UniProtKB-ARBA"/>
</dbReference>
<proteinExistence type="inferred from homology"/>
<keyword evidence="6" id="KW-0413">Isomerase</keyword>
<dbReference type="InterPro" id="IPR020103">
    <property type="entry name" value="PsdUridine_synth_cat_dom_sf"/>
</dbReference>
<dbReference type="GO" id="GO:0009982">
    <property type="term" value="F:pseudouridine synthase activity"/>
    <property type="evidence" value="ECO:0007669"/>
    <property type="project" value="InterPro"/>
</dbReference>
<dbReference type="GO" id="GO:0005634">
    <property type="term" value="C:nucleus"/>
    <property type="evidence" value="ECO:0007669"/>
    <property type="project" value="UniProtKB-SubCell"/>
</dbReference>
<dbReference type="InterPro" id="IPR020094">
    <property type="entry name" value="TruA/RsuA/RluB/E/F_N"/>
</dbReference>
<feature type="region of interest" description="Disordered" evidence="9">
    <location>
        <begin position="1"/>
        <end position="48"/>
    </location>
</feature>
<keyword evidence="5" id="KW-0819">tRNA processing</keyword>
<comment type="catalytic activity">
    <reaction evidence="1">
        <text>a uridine in mRNA = a pseudouridine in mRNA</text>
        <dbReference type="Rhea" id="RHEA:56644"/>
        <dbReference type="Rhea" id="RHEA-COMP:14658"/>
        <dbReference type="Rhea" id="RHEA-COMP:14659"/>
        <dbReference type="ChEBI" id="CHEBI:65314"/>
        <dbReference type="ChEBI" id="CHEBI:65315"/>
    </reaction>
</comment>
<keyword evidence="12" id="KW-1185">Reference proteome</keyword>
<reference evidence="12" key="1">
    <citation type="submission" date="2013-01" db="EMBL/GenBank/DDBJ databases">
        <title>Draft Genome Sequence of a Mulberry Tree, Morus notabilis C.K. Schneid.</title>
        <authorList>
            <person name="He N."/>
            <person name="Zhao S."/>
        </authorList>
    </citation>
    <scope>NUCLEOTIDE SEQUENCE</scope>
</reference>
<evidence type="ECO:0000256" key="8">
    <source>
        <dbReference type="ARBA" id="ARBA00036943"/>
    </source>
</evidence>
<evidence type="ECO:0000313" key="11">
    <source>
        <dbReference type="EMBL" id="EXB88225.1"/>
    </source>
</evidence>
<dbReference type="GO" id="GO:0006397">
    <property type="term" value="P:mRNA processing"/>
    <property type="evidence" value="ECO:0007669"/>
    <property type="project" value="UniProtKB-KW"/>
</dbReference>
<comment type="similarity">
    <text evidence="3">Belongs to the tRNA pseudouridine synthase TruA family.</text>
</comment>
<dbReference type="Proteomes" id="UP000030645">
    <property type="component" value="Unassembled WGS sequence"/>
</dbReference>